<dbReference type="EMBL" id="CP028858">
    <property type="protein sequence ID" value="AWB28006.1"/>
    <property type="molecule type" value="Genomic_DNA"/>
</dbReference>
<gene>
    <name evidence="1" type="ORF">HARCEL1_09940</name>
</gene>
<sequence length="281" mass="30562">MSEDERRILESAGDYCRVDPSATTAPSWRSCQVVLTSKRIVLDRGESSTALPHAKVRAPETIPDVVDDRETLVLSVGESLVAIEATDVDDFPERYYRANLDGTVLLARPRAVIGGVVQDDTTYSKAKLAVEAETLTLQFPGGDREVIPVDAIEGVEDREETVQGETRPVLAVAYTDDDRRIETQVSGTSRHTSILGALCRAAFADGDDAALTDHEKQVLMALYSGVAPFEMADFVGITVDEVESIYQDLLEKGAVDEVRTRTEVALNGTGRNLASQAMNEE</sequence>
<dbReference type="GO" id="GO:0006935">
    <property type="term" value="P:chemotaxis"/>
    <property type="evidence" value="ECO:0007669"/>
    <property type="project" value="InterPro"/>
</dbReference>
<dbReference type="Pfam" id="PF04283">
    <property type="entry name" value="CheF-arch"/>
    <property type="match status" value="1"/>
</dbReference>
<dbReference type="GO" id="GO:0003677">
    <property type="term" value="F:DNA binding"/>
    <property type="evidence" value="ECO:0007669"/>
    <property type="project" value="InterPro"/>
</dbReference>
<evidence type="ECO:0008006" key="3">
    <source>
        <dbReference type="Google" id="ProtNLM"/>
    </source>
</evidence>
<dbReference type="InterPro" id="IPR016032">
    <property type="entry name" value="Sig_transdc_resp-reg_C-effctor"/>
</dbReference>
<reference evidence="1 2" key="1">
    <citation type="submission" date="2018-04" db="EMBL/GenBank/DDBJ databases">
        <title>Halococcoides cellulosivorans gen. nov., sp. nov., an extremely halophilic cellulose-utilizing haloarchaeon from hypersaline lakes.</title>
        <authorList>
            <person name="Sorokin D.Y."/>
            <person name="Toshchakov S.V."/>
            <person name="Samarov N.I."/>
            <person name="Korzhenkov A."/>
            <person name="Kublanov I.V."/>
        </authorList>
    </citation>
    <scope>NUCLEOTIDE SEQUENCE [LARGE SCALE GENOMIC DNA]</scope>
    <source>
        <strain evidence="1 2">HArcel1</strain>
    </source>
</reference>
<name>A0A2R4X2I2_9EURY</name>
<dbReference type="KEGG" id="harc:HARCEL1_09940"/>
<dbReference type="GO" id="GO:0006355">
    <property type="term" value="P:regulation of DNA-templated transcription"/>
    <property type="evidence" value="ECO:0007669"/>
    <property type="project" value="InterPro"/>
</dbReference>
<proteinExistence type="predicted"/>
<dbReference type="RefSeq" id="WP_108383022.1">
    <property type="nucleotide sequence ID" value="NZ_CP028858.1"/>
</dbReference>
<organism evidence="1 2">
    <name type="scientific">Halococcoides cellulosivorans</name>
    <dbReference type="NCBI Taxonomy" id="1679096"/>
    <lineage>
        <taxon>Archaea</taxon>
        <taxon>Methanobacteriati</taxon>
        <taxon>Methanobacteriota</taxon>
        <taxon>Stenosarchaea group</taxon>
        <taxon>Halobacteria</taxon>
        <taxon>Halobacteriales</taxon>
        <taxon>Haloarculaceae</taxon>
        <taxon>Halococcoides</taxon>
    </lineage>
</organism>
<keyword evidence="2" id="KW-1185">Reference proteome</keyword>
<accession>A0A2R4X2I2</accession>
<evidence type="ECO:0000313" key="1">
    <source>
        <dbReference type="EMBL" id="AWB28006.1"/>
    </source>
</evidence>
<dbReference type="Proteomes" id="UP000244727">
    <property type="component" value="Chromosome"/>
</dbReference>
<evidence type="ECO:0000313" key="2">
    <source>
        <dbReference type="Proteomes" id="UP000244727"/>
    </source>
</evidence>
<dbReference type="PANTHER" id="PTHR42201:SF1">
    <property type="entry name" value="TAXIS PROTEIN"/>
    <property type="match status" value="1"/>
</dbReference>
<dbReference type="GeneID" id="36512829"/>
<dbReference type="AlphaFoldDB" id="A0A2R4X2I2"/>
<dbReference type="InterPro" id="IPR007381">
    <property type="entry name" value="CheF1/F2"/>
</dbReference>
<protein>
    <recommendedName>
        <fullName evidence="3">Taxis protein</fullName>
    </recommendedName>
</protein>
<dbReference type="SUPFAM" id="SSF46894">
    <property type="entry name" value="C-terminal effector domain of the bipartite response regulators"/>
    <property type="match status" value="1"/>
</dbReference>
<dbReference type="PANTHER" id="PTHR42201">
    <property type="entry name" value="TAXIS PROTEIN"/>
    <property type="match status" value="1"/>
</dbReference>